<keyword evidence="10 13" id="KW-0472">Membrane</keyword>
<dbReference type="PANTHER" id="PTHR15422">
    <property type="entry name" value="OS05G0565100 PROTEIN"/>
    <property type="match status" value="1"/>
</dbReference>
<evidence type="ECO:0000256" key="4">
    <source>
        <dbReference type="ARBA" id="ARBA00022617"/>
    </source>
</evidence>
<keyword evidence="6" id="KW-0479">Metal-binding</keyword>
<dbReference type="Pfam" id="PF03188">
    <property type="entry name" value="Cytochrom_B561"/>
    <property type="match status" value="1"/>
</dbReference>
<sequence length="246" mass="27630">MDLGGEDTSVAEMGPSDRKSETSRLVAPNPETSPSYLNILSNIFGLVFLGIILYCCFKDDVTLFSFHPTLMTLGWMLFMTSAMHALTPGDLATGWMPIRLKSARHWILQVLAGTIILTGFIIIVTNKFINGAYHFTSYHGKFGLASFIFLLMTMLGGLGALNSLKLKHYLPPIYTKLIHTSAGLLTFCLGITTILLGFFSNWWKKDNPQWLTILCFVLVLMSMIATTLRPILKIYIRLRERLDIQN</sequence>
<dbReference type="EC" id="7.2.1.3" evidence="11"/>
<dbReference type="CDD" id="cd08761">
    <property type="entry name" value="Cyt_b561_CYB561D2_like"/>
    <property type="match status" value="1"/>
</dbReference>
<feature type="domain" description="Cytochrome b561" evidence="14">
    <location>
        <begin position="33"/>
        <end position="237"/>
    </location>
</feature>
<evidence type="ECO:0000256" key="2">
    <source>
        <dbReference type="ARBA" id="ARBA00004141"/>
    </source>
</evidence>
<feature type="transmembrane region" description="Helical" evidence="13">
    <location>
        <begin position="36"/>
        <end position="57"/>
    </location>
</feature>
<dbReference type="GO" id="GO:0016020">
    <property type="term" value="C:membrane"/>
    <property type="evidence" value="ECO:0007669"/>
    <property type="project" value="UniProtKB-SubCell"/>
</dbReference>
<dbReference type="OrthoDB" id="432881at2759"/>
<dbReference type="Gene3D" id="1.20.120.1770">
    <property type="match status" value="1"/>
</dbReference>
<evidence type="ECO:0000256" key="7">
    <source>
        <dbReference type="ARBA" id="ARBA00022982"/>
    </source>
</evidence>
<comment type="subcellular location">
    <subcellularLocation>
        <location evidence="2">Membrane</location>
        <topology evidence="2">Multi-pass membrane protein</topology>
    </subcellularLocation>
</comment>
<accession>A0A2H1VCL2</accession>
<dbReference type="GO" id="GO:0046872">
    <property type="term" value="F:metal ion binding"/>
    <property type="evidence" value="ECO:0007669"/>
    <property type="project" value="UniProtKB-KW"/>
</dbReference>
<proteinExistence type="predicted"/>
<evidence type="ECO:0000259" key="14">
    <source>
        <dbReference type="PROSITE" id="PS50939"/>
    </source>
</evidence>
<keyword evidence="8 13" id="KW-1133">Transmembrane helix</keyword>
<evidence type="ECO:0000256" key="6">
    <source>
        <dbReference type="ARBA" id="ARBA00022723"/>
    </source>
</evidence>
<dbReference type="PROSITE" id="PS50939">
    <property type="entry name" value="CYTOCHROME_B561"/>
    <property type="match status" value="1"/>
</dbReference>
<name>A0A2H1VCL2_SPOFR</name>
<feature type="transmembrane region" description="Helical" evidence="13">
    <location>
        <begin position="182"/>
        <end position="203"/>
    </location>
</feature>
<reference evidence="15" key="1">
    <citation type="submission" date="2016-07" db="EMBL/GenBank/DDBJ databases">
        <authorList>
            <person name="Bretaudeau A."/>
        </authorList>
    </citation>
    <scope>NUCLEOTIDE SEQUENCE</scope>
    <source>
        <strain evidence="15">Rice</strain>
        <tissue evidence="15">Whole body</tissue>
    </source>
</reference>
<evidence type="ECO:0000256" key="13">
    <source>
        <dbReference type="SAM" id="Phobius"/>
    </source>
</evidence>
<dbReference type="InterPro" id="IPR006593">
    <property type="entry name" value="Cyt_b561/ferric_Rdtase_TM"/>
</dbReference>
<organism evidence="15">
    <name type="scientific">Spodoptera frugiperda</name>
    <name type="common">Fall armyworm</name>
    <dbReference type="NCBI Taxonomy" id="7108"/>
    <lineage>
        <taxon>Eukaryota</taxon>
        <taxon>Metazoa</taxon>
        <taxon>Ecdysozoa</taxon>
        <taxon>Arthropoda</taxon>
        <taxon>Hexapoda</taxon>
        <taxon>Insecta</taxon>
        <taxon>Pterygota</taxon>
        <taxon>Neoptera</taxon>
        <taxon>Endopterygota</taxon>
        <taxon>Lepidoptera</taxon>
        <taxon>Glossata</taxon>
        <taxon>Ditrysia</taxon>
        <taxon>Noctuoidea</taxon>
        <taxon>Noctuidae</taxon>
        <taxon>Amphipyrinae</taxon>
        <taxon>Spodoptera</taxon>
    </lineage>
</organism>
<dbReference type="GO" id="GO:0140571">
    <property type="term" value="F:transmembrane ascorbate ferrireductase activity"/>
    <property type="evidence" value="ECO:0007669"/>
    <property type="project" value="UniProtKB-EC"/>
</dbReference>
<dbReference type="PANTHER" id="PTHR15422:SF45">
    <property type="entry name" value="CYTOCHROME B561 DOMAIN-CONTAINING PROTEIN"/>
    <property type="match status" value="1"/>
</dbReference>
<keyword evidence="7" id="KW-0249">Electron transport</keyword>
<evidence type="ECO:0000313" key="15">
    <source>
        <dbReference type="EMBL" id="SOQ38541.1"/>
    </source>
</evidence>
<keyword evidence="5 13" id="KW-0812">Transmembrane</keyword>
<evidence type="ECO:0000256" key="11">
    <source>
        <dbReference type="ARBA" id="ARBA00024225"/>
    </source>
</evidence>
<evidence type="ECO:0000256" key="5">
    <source>
        <dbReference type="ARBA" id="ARBA00022692"/>
    </source>
</evidence>
<evidence type="ECO:0000256" key="10">
    <source>
        <dbReference type="ARBA" id="ARBA00023136"/>
    </source>
</evidence>
<dbReference type="SMART" id="SM00665">
    <property type="entry name" value="B561"/>
    <property type="match status" value="1"/>
</dbReference>
<feature type="transmembrane region" description="Helical" evidence="13">
    <location>
        <begin position="144"/>
        <end position="161"/>
    </location>
</feature>
<keyword evidence="3" id="KW-0813">Transport</keyword>
<gene>
    <name evidence="15" type="ORF">SFRICE_003191</name>
</gene>
<dbReference type="EMBL" id="ODYU01001821">
    <property type="protein sequence ID" value="SOQ38541.1"/>
    <property type="molecule type" value="Genomic_DNA"/>
</dbReference>
<dbReference type="InterPro" id="IPR045150">
    <property type="entry name" value="CYB561D1/2"/>
</dbReference>
<evidence type="ECO:0000256" key="3">
    <source>
        <dbReference type="ARBA" id="ARBA00022448"/>
    </source>
</evidence>
<feature type="transmembrane region" description="Helical" evidence="13">
    <location>
        <begin position="106"/>
        <end position="124"/>
    </location>
</feature>
<protein>
    <recommendedName>
        <fullName evidence="11">ascorbate ferrireductase (transmembrane)</fullName>
        <ecNumber evidence="11">7.2.1.3</ecNumber>
    </recommendedName>
</protein>
<keyword evidence="9" id="KW-0408">Iron</keyword>
<dbReference type="GO" id="GO:0140575">
    <property type="term" value="F:transmembrane monodehydroascorbate reductase activity"/>
    <property type="evidence" value="ECO:0007669"/>
    <property type="project" value="InterPro"/>
</dbReference>
<comment type="cofactor">
    <cofactor evidence="1">
        <name>heme b</name>
        <dbReference type="ChEBI" id="CHEBI:60344"/>
    </cofactor>
</comment>
<feature type="transmembrane region" description="Helical" evidence="13">
    <location>
        <begin position="209"/>
        <end position="232"/>
    </location>
</feature>
<keyword evidence="4" id="KW-0349">Heme</keyword>
<evidence type="ECO:0000256" key="12">
    <source>
        <dbReference type="SAM" id="MobiDB-lite"/>
    </source>
</evidence>
<feature type="region of interest" description="Disordered" evidence="12">
    <location>
        <begin position="1"/>
        <end position="27"/>
    </location>
</feature>
<evidence type="ECO:0000256" key="1">
    <source>
        <dbReference type="ARBA" id="ARBA00001970"/>
    </source>
</evidence>
<evidence type="ECO:0000256" key="8">
    <source>
        <dbReference type="ARBA" id="ARBA00022989"/>
    </source>
</evidence>
<dbReference type="AlphaFoldDB" id="A0A2H1VCL2"/>
<evidence type="ECO:0000256" key="9">
    <source>
        <dbReference type="ARBA" id="ARBA00023004"/>
    </source>
</evidence>